<dbReference type="SMART" id="SM00987">
    <property type="entry name" value="UreE_C"/>
    <property type="match status" value="1"/>
</dbReference>
<comment type="subcellular location">
    <subcellularLocation>
        <location evidence="5">Mitochondrion</location>
    </subcellularLocation>
    <subcellularLocation>
        <location evidence="5">Nucleus</location>
    </subcellularLocation>
</comment>
<dbReference type="InterPro" id="IPR002043">
    <property type="entry name" value="UDG_fam1"/>
</dbReference>
<dbReference type="NCBIfam" id="NF003588">
    <property type="entry name" value="PRK05254.1-1"/>
    <property type="match status" value="1"/>
</dbReference>
<comment type="similarity">
    <text evidence="1 5 7">Belongs to the uracil-DNA glycosylase (UDG) superfamily. UNG family.</text>
</comment>
<dbReference type="GeneTree" id="ENSGT00390000003405"/>
<evidence type="ECO:0000256" key="6">
    <source>
        <dbReference type="PROSITE-ProRule" id="PRU10072"/>
    </source>
</evidence>
<evidence type="ECO:0000256" key="2">
    <source>
        <dbReference type="ARBA" id="ARBA00022763"/>
    </source>
</evidence>
<dbReference type="NCBIfam" id="NF003592">
    <property type="entry name" value="PRK05254.1-5"/>
    <property type="match status" value="1"/>
</dbReference>
<dbReference type="Gene3D" id="3.40.470.10">
    <property type="entry name" value="Uracil-DNA glycosylase-like domain"/>
    <property type="match status" value="1"/>
</dbReference>
<evidence type="ECO:0000256" key="3">
    <source>
        <dbReference type="ARBA" id="ARBA00022801"/>
    </source>
</evidence>
<dbReference type="SUPFAM" id="SSF52141">
    <property type="entry name" value="Uracil-DNA glycosylase-like"/>
    <property type="match status" value="1"/>
</dbReference>
<comment type="subunit">
    <text evidence="5">Monomer. Interacts with FAM72A.</text>
</comment>
<protein>
    <recommendedName>
        <fullName evidence="5 7">Uracil-DNA glycosylase</fullName>
        <shortName evidence="5">UDG</shortName>
        <ecNumber evidence="5 7">3.2.2.27</ecNumber>
    </recommendedName>
</protein>
<dbReference type="GO" id="GO:0005634">
    <property type="term" value="C:nucleus"/>
    <property type="evidence" value="ECO:0007669"/>
    <property type="project" value="UniProtKB-SubCell"/>
</dbReference>
<dbReference type="GO" id="GO:0097510">
    <property type="term" value="P:base-excision repair, AP site formation via deaminated base removal"/>
    <property type="evidence" value="ECO:0007669"/>
    <property type="project" value="TreeGrafter"/>
</dbReference>
<keyword evidence="5" id="KW-0539">Nucleus</keyword>
<accession>A0A8D2CYF3</accession>
<dbReference type="NCBIfam" id="NF003589">
    <property type="entry name" value="PRK05254.1-2"/>
    <property type="match status" value="1"/>
</dbReference>
<dbReference type="PROSITE" id="PS00130">
    <property type="entry name" value="U_DNA_GLYCOSYLASE"/>
    <property type="match status" value="1"/>
</dbReference>
<dbReference type="OrthoDB" id="10031947at2759"/>
<sequence>MPGKVKEGICVNGFNMIADVEIFPGDDQIMYWSYLCPPESIKVIIIGQDPYHAGQATGLAFSVAKGCQIPPSLKAIYTELNASVPDFSLPAHGCLDTWAKRGVLLLNTILTVEKGKPGSHQDLGWHWFTNYILSTLSEKLNSCVFILWGSKAISKANLISAEKHLILKSQHPSPLAARNQRYGVWPSFIGCNHFNKANEYLISKGKLPIDWKLN</sequence>
<feature type="active site" description="Proton acceptor" evidence="5 6">
    <location>
        <position position="49"/>
    </location>
</feature>
<dbReference type="SMART" id="SM00986">
    <property type="entry name" value="UDG"/>
    <property type="match status" value="1"/>
</dbReference>
<dbReference type="Pfam" id="PF03167">
    <property type="entry name" value="UDG"/>
    <property type="match status" value="1"/>
</dbReference>
<dbReference type="GO" id="GO:0004844">
    <property type="term" value="F:uracil DNA N-glycosylase activity"/>
    <property type="evidence" value="ECO:0007669"/>
    <property type="project" value="UniProtKB-UniRule"/>
</dbReference>
<keyword evidence="10" id="KW-1185">Reference proteome</keyword>
<dbReference type="EC" id="3.2.2.27" evidence="5 7"/>
<feature type="domain" description="Uracil-DNA glycosylase-like" evidence="8">
    <location>
        <begin position="34"/>
        <end position="201"/>
    </location>
</feature>
<evidence type="ECO:0000313" key="9">
    <source>
        <dbReference type="Ensembl" id="ENSSVLP00005016564.1"/>
    </source>
</evidence>
<proteinExistence type="inferred from homology"/>
<keyword evidence="2 5" id="KW-0227">DNA damage</keyword>
<dbReference type="InterPro" id="IPR018085">
    <property type="entry name" value="Ura-DNA_Glyclase_AS"/>
</dbReference>
<dbReference type="CDD" id="cd10027">
    <property type="entry name" value="UDG-F1-like"/>
    <property type="match status" value="1"/>
</dbReference>
<evidence type="ECO:0000256" key="4">
    <source>
        <dbReference type="ARBA" id="ARBA00023204"/>
    </source>
</evidence>
<dbReference type="AlphaFoldDB" id="A0A8D2CYF3"/>
<organism evidence="9 10">
    <name type="scientific">Sciurus vulgaris</name>
    <name type="common">Eurasian red squirrel</name>
    <dbReference type="NCBI Taxonomy" id="55149"/>
    <lineage>
        <taxon>Eukaryota</taxon>
        <taxon>Metazoa</taxon>
        <taxon>Chordata</taxon>
        <taxon>Craniata</taxon>
        <taxon>Vertebrata</taxon>
        <taxon>Euteleostomi</taxon>
        <taxon>Mammalia</taxon>
        <taxon>Eutheria</taxon>
        <taxon>Euarchontoglires</taxon>
        <taxon>Glires</taxon>
        <taxon>Rodentia</taxon>
        <taxon>Sciuromorpha</taxon>
        <taxon>Sciuridae</taxon>
        <taxon>Sciurinae</taxon>
        <taxon>Sciurini</taxon>
        <taxon>Sciurus</taxon>
    </lineage>
</organism>
<dbReference type="GO" id="GO:0005739">
    <property type="term" value="C:mitochondrion"/>
    <property type="evidence" value="ECO:0007669"/>
    <property type="project" value="UniProtKB-SubCell"/>
</dbReference>
<dbReference type="Ensembl" id="ENSSVLT00005018413.1">
    <property type="protein sequence ID" value="ENSSVLP00005016564.1"/>
    <property type="gene ID" value="ENSSVLG00005013190.1"/>
</dbReference>
<evidence type="ECO:0000256" key="5">
    <source>
        <dbReference type="HAMAP-Rule" id="MF_03166"/>
    </source>
</evidence>
<keyword evidence="4 5" id="KW-0234">DNA repair</keyword>
<dbReference type="NCBIfam" id="TIGR00628">
    <property type="entry name" value="ung"/>
    <property type="match status" value="1"/>
</dbReference>
<evidence type="ECO:0000259" key="8">
    <source>
        <dbReference type="SMART" id="SM00986"/>
    </source>
</evidence>
<dbReference type="InterPro" id="IPR036895">
    <property type="entry name" value="Uracil-DNA_glycosylase-like_sf"/>
</dbReference>
<dbReference type="PANTHER" id="PTHR11264:SF0">
    <property type="entry name" value="URACIL-DNA GLYCOSYLASE"/>
    <property type="match status" value="1"/>
</dbReference>
<comment type="catalytic activity">
    <reaction evidence="5 7">
        <text>Hydrolyzes single-stranded DNA or mismatched double-stranded DNA and polynucleotides, releasing free uracil.</text>
        <dbReference type="EC" id="3.2.2.27"/>
    </reaction>
</comment>
<dbReference type="Proteomes" id="UP000694564">
    <property type="component" value="Unassembled WGS sequence"/>
</dbReference>
<reference evidence="9" key="2">
    <citation type="submission" date="2025-09" db="UniProtKB">
        <authorList>
            <consortium name="Ensembl"/>
        </authorList>
    </citation>
    <scope>IDENTIFICATION</scope>
</reference>
<name>A0A8D2CYF3_SCIVU</name>
<dbReference type="InterPro" id="IPR005122">
    <property type="entry name" value="Uracil-DNA_glycosylase-like"/>
</dbReference>
<keyword evidence="3 5" id="KW-0378">Hydrolase</keyword>
<comment type="function">
    <text evidence="5 7">Excises uracil residues from the DNA which can arise as a result of misincorporation of dUMP residues by DNA polymerase or due to deamination of cytosine.</text>
</comment>
<evidence type="ECO:0000256" key="1">
    <source>
        <dbReference type="ARBA" id="ARBA00008184"/>
    </source>
</evidence>
<reference evidence="9" key="1">
    <citation type="submission" date="2025-08" db="UniProtKB">
        <authorList>
            <consortium name="Ensembl"/>
        </authorList>
    </citation>
    <scope>IDENTIFICATION</scope>
</reference>
<gene>
    <name evidence="5" type="primary">UNG</name>
    <name evidence="5" type="synonym">UNG1</name>
</gene>
<evidence type="ECO:0000256" key="7">
    <source>
        <dbReference type="RuleBase" id="RU003780"/>
    </source>
</evidence>
<dbReference type="HAMAP" id="MF_00148">
    <property type="entry name" value="UDG"/>
    <property type="match status" value="1"/>
</dbReference>
<evidence type="ECO:0000313" key="10">
    <source>
        <dbReference type="Proteomes" id="UP000694564"/>
    </source>
</evidence>
<keyword evidence="5" id="KW-0496">Mitochondrion</keyword>
<dbReference type="PANTHER" id="PTHR11264">
    <property type="entry name" value="URACIL-DNA GLYCOSYLASE"/>
    <property type="match status" value="1"/>
</dbReference>